<reference evidence="1 2" key="1">
    <citation type="submission" date="2018-12" db="EMBL/GenBank/DDBJ databases">
        <title>Genome sequencing of Prevotella sp. KCOM 3155 (= JS262).</title>
        <authorList>
            <person name="Kook J.-K."/>
            <person name="Park S.-N."/>
            <person name="Lim Y.K."/>
        </authorList>
    </citation>
    <scope>NUCLEOTIDE SEQUENCE [LARGE SCALE GENOMIC DNA]</scope>
    <source>
        <strain evidence="1 2">KCOM 3155</strain>
    </source>
</reference>
<organism evidence="1 2">
    <name type="scientific">Prevotella koreensis</name>
    <dbReference type="NCBI Taxonomy" id="2490854"/>
    <lineage>
        <taxon>Bacteria</taxon>
        <taxon>Pseudomonadati</taxon>
        <taxon>Bacteroidota</taxon>
        <taxon>Bacteroidia</taxon>
        <taxon>Bacteroidales</taxon>
        <taxon>Prevotellaceae</taxon>
        <taxon>Prevotella</taxon>
    </lineage>
</organism>
<gene>
    <name evidence="1" type="ORF">EHV08_10385</name>
</gene>
<accession>A0A3S0PDE9</accession>
<keyword evidence="2" id="KW-1185">Reference proteome</keyword>
<evidence type="ECO:0000313" key="2">
    <source>
        <dbReference type="Proteomes" id="UP000278983"/>
    </source>
</evidence>
<dbReference type="EMBL" id="RYYU01000001">
    <property type="protein sequence ID" value="RUL60108.1"/>
    <property type="molecule type" value="Genomic_DNA"/>
</dbReference>
<dbReference type="Proteomes" id="UP000278983">
    <property type="component" value="Unassembled WGS sequence"/>
</dbReference>
<evidence type="ECO:0000313" key="1">
    <source>
        <dbReference type="EMBL" id="RUL60108.1"/>
    </source>
</evidence>
<name>A0A3S0PDE9_9BACT</name>
<dbReference type="AlphaFoldDB" id="A0A3S0PDE9"/>
<proteinExistence type="predicted"/>
<comment type="caution">
    <text evidence="1">The sequence shown here is derived from an EMBL/GenBank/DDBJ whole genome shotgun (WGS) entry which is preliminary data.</text>
</comment>
<sequence>MMEKEARTTLEALIKEQKERIPLLEKRLPPPNVPMPSYYVYEDNKLYIKWLTRTKRFLDTQFPGDKDVDNFGRISKEKLCPEQQEELLAILEAFLEYPDIVEKEKPNSSKGYKNININNNISNTNTQSQQQSQQQTIEILVKALEDQLSVTQLKEIKQIVEEEKGDLEKAKPKLIDKIKSFGENVASNILANIITNPAIWSCLG</sequence>
<dbReference type="OrthoDB" id="1376671at2"/>
<protein>
    <submittedName>
        <fullName evidence="1">Peptide chain release factor 1</fullName>
    </submittedName>
</protein>